<organism evidence="3 4">
    <name type="scientific">Oikopleura dioica</name>
    <name type="common">Tunicate</name>
    <dbReference type="NCBI Taxonomy" id="34765"/>
    <lineage>
        <taxon>Eukaryota</taxon>
        <taxon>Metazoa</taxon>
        <taxon>Chordata</taxon>
        <taxon>Tunicata</taxon>
        <taxon>Appendicularia</taxon>
        <taxon>Copelata</taxon>
        <taxon>Oikopleuridae</taxon>
        <taxon>Oikopleura</taxon>
    </lineage>
</organism>
<gene>
    <name evidence="3" type="ORF">OKIOD_LOCUS15524</name>
</gene>
<protein>
    <submittedName>
        <fullName evidence="3">Oidioi.mRNA.OKI2018_I69.chr2.g6759.t1.cds</fullName>
    </submittedName>
</protein>
<evidence type="ECO:0000313" key="4">
    <source>
        <dbReference type="Proteomes" id="UP001158576"/>
    </source>
</evidence>
<keyword evidence="1" id="KW-0812">Transmembrane</keyword>
<dbReference type="Proteomes" id="UP001158576">
    <property type="component" value="Chromosome 2"/>
</dbReference>
<feature type="signal peptide" evidence="2">
    <location>
        <begin position="1"/>
        <end position="19"/>
    </location>
</feature>
<keyword evidence="1" id="KW-1133">Transmembrane helix</keyword>
<accession>A0ABN7T7L2</accession>
<keyword evidence="1" id="KW-0472">Membrane</keyword>
<keyword evidence="4" id="KW-1185">Reference proteome</keyword>
<feature type="transmembrane region" description="Helical" evidence="1">
    <location>
        <begin position="143"/>
        <end position="171"/>
    </location>
</feature>
<evidence type="ECO:0000313" key="3">
    <source>
        <dbReference type="EMBL" id="CAG5112560.1"/>
    </source>
</evidence>
<dbReference type="EMBL" id="OU015567">
    <property type="protein sequence ID" value="CAG5112560.1"/>
    <property type="molecule type" value="Genomic_DNA"/>
</dbReference>
<evidence type="ECO:0000256" key="2">
    <source>
        <dbReference type="SAM" id="SignalP"/>
    </source>
</evidence>
<keyword evidence="2" id="KW-0732">Signal</keyword>
<feature type="chain" id="PRO_5045435726" evidence="2">
    <location>
        <begin position="20"/>
        <end position="310"/>
    </location>
</feature>
<dbReference type="SUPFAM" id="SSF56436">
    <property type="entry name" value="C-type lectin-like"/>
    <property type="match status" value="1"/>
</dbReference>
<sequence length="310" mass="35739">MSRLTILAIIIALIHTSDASAGRNRFQIYKSKSSLNFYDAQKRCRVKNMELANKNDLYAEEDHVRQNLKKGIHYWFDDCFKLSTTGSFRKAICGESDEATNGYVCEMRAIEVEKFVSDSGWPIFLDWKSVLQLTRGESSWQGWLSAVTIIIYITWGIAGCLAIIILGYLIFDRIDNSEEPVQSAVEDVLLNDNSFYNDLEQLRLDIDAYVDHTSKRINSKRSCFRKFQYAPITDTTYDLRLIKAMTLQLSRINTLVGNKQDDFIQAVMDRIADMELTELAGSQEIDVCELVTKLSQYLKRLNMQKRLKEE</sequence>
<dbReference type="InterPro" id="IPR016187">
    <property type="entry name" value="CTDL_fold"/>
</dbReference>
<name>A0ABN7T7L2_OIKDI</name>
<proteinExistence type="predicted"/>
<evidence type="ECO:0000256" key="1">
    <source>
        <dbReference type="SAM" id="Phobius"/>
    </source>
</evidence>
<reference evidence="3 4" key="1">
    <citation type="submission" date="2021-04" db="EMBL/GenBank/DDBJ databases">
        <authorList>
            <person name="Bliznina A."/>
        </authorList>
    </citation>
    <scope>NUCLEOTIDE SEQUENCE [LARGE SCALE GENOMIC DNA]</scope>
</reference>